<comment type="caution">
    <text evidence="7">The sequence shown here is derived from an EMBL/GenBank/DDBJ whole genome shotgun (WGS) entry which is preliminary data.</text>
</comment>
<evidence type="ECO:0000256" key="3">
    <source>
        <dbReference type="ARBA" id="ARBA00022989"/>
    </source>
</evidence>
<dbReference type="GO" id="GO:0022857">
    <property type="term" value="F:transmembrane transporter activity"/>
    <property type="evidence" value="ECO:0007669"/>
    <property type="project" value="InterPro"/>
</dbReference>
<name>A0A821SA10_9NEOP</name>
<dbReference type="SUPFAM" id="SSF103473">
    <property type="entry name" value="MFS general substrate transporter"/>
    <property type="match status" value="1"/>
</dbReference>
<evidence type="ECO:0000313" key="8">
    <source>
        <dbReference type="Proteomes" id="UP000663880"/>
    </source>
</evidence>
<feature type="transmembrane region" description="Helical" evidence="5">
    <location>
        <begin position="411"/>
        <end position="430"/>
    </location>
</feature>
<protein>
    <recommendedName>
        <fullName evidence="6">Major facilitator superfamily (MFS) profile domain-containing protein</fullName>
    </recommendedName>
</protein>
<dbReference type="PANTHER" id="PTHR24064">
    <property type="entry name" value="SOLUTE CARRIER FAMILY 22 MEMBER"/>
    <property type="match status" value="1"/>
</dbReference>
<dbReference type="PROSITE" id="PS50850">
    <property type="entry name" value="MFS"/>
    <property type="match status" value="1"/>
</dbReference>
<keyword evidence="8" id="KW-1185">Reference proteome</keyword>
<feature type="transmembrane region" description="Helical" evidence="5">
    <location>
        <begin position="185"/>
        <end position="203"/>
    </location>
</feature>
<feature type="transmembrane region" description="Helical" evidence="5">
    <location>
        <begin position="209"/>
        <end position="230"/>
    </location>
</feature>
<feature type="transmembrane region" description="Helical" evidence="5">
    <location>
        <begin position="474"/>
        <end position="493"/>
    </location>
</feature>
<feature type="transmembrane region" description="Helical" evidence="5">
    <location>
        <begin position="271"/>
        <end position="288"/>
    </location>
</feature>
<dbReference type="InterPro" id="IPR020846">
    <property type="entry name" value="MFS_dom"/>
</dbReference>
<feature type="domain" description="Major facilitator superfamily (MFS) profile" evidence="6">
    <location>
        <begin position="104"/>
        <end position="526"/>
    </location>
</feature>
<feature type="transmembrane region" description="Helical" evidence="5">
    <location>
        <begin position="499"/>
        <end position="520"/>
    </location>
</feature>
<comment type="subcellular location">
    <subcellularLocation>
        <location evidence="1">Membrane</location>
        <topology evidence="1">Multi-pass membrane protein</topology>
    </subcellularLocation>
</comment>
<evidence type="ECO:0000313" key="7">
    <source>
        <dbReference type="EMBL" id="CAF4851515.1"/>
    </source>
</evidence>
<organism evidence="7 8">
    <name type="scientific">Pieris macdunnoughi</name>
    <dbReference type="NCBI Taxonomy" id="345717"/>
    <lineage>
        <taxon>Eukaryota</taxon>
        <taxon>Metazoa</taxon>
        <taxon>Ecdysozoa</taxon>
        <taxon>Arthropoda</taxon>
        <taxon>Hexapoda</taxon>
        <taxon>Insecta</taxon>
        <taxon>Pterygota</taxon>
        <taxon>Neoptera</taxon>
        <taxon>Endopterygota</taxon>
        <taxon>Lepidoptera</taxon>
        <taxon>Glossata</taxon>
        <taxon>Ditrysia</taxon>
        <taxon>Papilionoidea</taxon>
        <taxon>Pieridae</taxon>
        <taxon>Pierinae</taxon>
        <taxon>Pieris</taxon>
    </lineage>
</organism>
<dbReference type="Proteomes" id="UP000663880">
    <property type="component" value="Unassembled WGS sequence"/>
</dbReference>
<feature type="transmembrane region" description="Helical" evidence="5">
    <location>
        <begin position="242"/>
        <end position="265"/>
    </location>
</feature>
<evidence type="ECO:0000256" key="4">
    <source>
        <dbReference type="ARBA" id="ARBA00023136"/>
    </source>
</evidence>
<dbReference type="GO" id="GO:0016020">
    <property type="term" value="C:membrane"/>
    <property type="evidence" value="ECO:0007669"/>
    <property type="project" value="UniProtKB-SubCell"/>
</dbReference>
<dbReference type="EMBL" id="CAJOBZ010000016">
    <property type="protein sequence ID" value="CAF4851515.1"/>
    <property type="molecule type" value="Genomic_DNA"/>
</dbReference>
<reference evidence="7" key="1">
    <citation type="submission" date="2021-02" db="EMBL/GenBank/DDBJ databases">
        <authorList>
            <person name="Steward A R."/>
        </authorList>
    </citation>
    <scope>NUCLEOTIDE SEQUENCE</scope>
</reference>
<accession>A0A821SA10</accession>
<dbReference type="InterPro" id="IPR005828">
    <property type="entry name" value="MFS_sugar_transport-like"/>
</dbReference>
<dbReference type="AlphaFoldDB" id="A0A821SA10"/>
<dbReference type="InterPro" id="IPR036259">
    <property type="entry name" value="MFS_trans_sf"/>
</dbReference>
<proteinExistence type="predicted"/>
<evidence type="ECO:0000256" key="5">
    <source>
        <dbReference type="SAM" id="Phobius"/>
    </source>
</evidence>
<keyword evidence="3 5" id="KW-1133">Transmembrane helix</keyword>
<evidence type="ECO:0000256" key="1">
    <source>
        <dbReference type="ARBA" id="ARBA00004141"/>
    </source>
</evidence>
<feature type="transmembrane region" description="Helical" evidence="5">
    <location>
        <begin position="153"/>
        <end position="173"/>
    </location>
</feature>
<evidence type="ECO:0000259" key="6">
    <source>
        <dbReference type="PROSITE" id="PS50850"/>
    </source>
</evidence>
<keyword evidence="4 5" id="KW-0472">Membrane</keyword>
<dbReference type="Pfam" id="PF00083">
    <property type="entry name" value="Sugar_tr"/>
    <property type="match status" value="1"/>
</dbReference>
<dbReference type="Gene3D" id="1.20.1250.20">
    <property type="entry name" value="MFS general substrate transporter like domains"/>
    <property type="match status" value="1"/>
</dbReference>
<feature type="transmembrane region" description="Helical" evidence="5">
    <location>
        <begin position="382"/>
        <end position="404"/>
    </location>
</feature>
<feature type="transmembrane region" description="Helical" evidence="5">
    <location>
        <begin position="442"/>
        <end position="462"/>
    </location>
</feature>
<sequence>MKSFFSHSSERNLQHYKEISKKNESKDPLDNITYKVIGDFGKWQFKIALLMALLKLPMAWYQLNILFLAPPQNFWCVKPKILSQYTDDEWRDICAPKIEEHPCLIFDPDILAIAPYMDRALIPLVPCQKFVYDTSIFSRTIISDWNLVCTRHWLIHFTQAVMMWGVVCGGILFPMCADRYGRKNPLMAGIVIQCVAGFLTSVVRQYWIFMISWFILAVAIGGLGVVSFVMSIEVVSGKWRTVIPILYQVPFGVGNAILAGLAYFLRDWRHLEFSLSVISSLFILYYFVMEESPLWLLATGQTQKAYEILEKAAKINGREHILKDMKHLFINQVQKQNTPGFMAFIKSKSMRKNTVLLSLNWFCTGLSFFTFSQYLGYVGSNIYLAILLSGLISIPGCLLCLIIITRFGRKTTVWVFQIISSFCFLIILLIPKEVFANDWPRLMVAGIGFAGLSGAVPALFLYSGELFPTLGRNAGVGGVTTFARIASMVAPGIVSLDEIFADLPLILLAFVSFCQLTLLLPLPETKGLPLPDTLEDV</sequence>
<evidence type="ECO:0000256" key="2">
    <source>
        <dbReference type="ARBA" id="ARBA00022692"/>
    </source>
</evidence>
<feature type="transmembrane region" description="Helical" evidence="5">
    <location>
        <begin position="355"/>
        <end position="376"/>
    </location>
</feature>
<dbReference type="OrthoDB" id="3936150at2759"/>
<gene>
    <name evidence="7" type="ORF">PMACD_LOCUS7102</name>
</gene>
<keyword evidence="2 5" id="KW-0812">Transmembrane</keyword>